<evidence type="ECO:0008006" key="2">
    <source>
        <dbReference type="Google" id="ProtNLM"/>
    </source>
</evidence>
<dbReference type="InterPro" id="IPR020568">
    <property type="entry name" value="Ribosomal_Su5_D2-typ_SF"/>
</dbReference>
<organism evidence="1">
    <name type="scientific">uncultured Gemmatimonadota bacterium</name>
    <dbReference type="NCBI Taxonomy" id="203437"/>
    <lineage>
        <taxon>Bacteria</taxon>
        <taxon>Pseudomonadati</taxon>
        <taxon>Gemmatimonadota</taxon>
        <taxon>environmental samples</taxon>
    </lineage>
</organism>
<dbReference type="Pfam" id="PF13541">
    <property type="entry name" value="ChlI"/>
    <property type="match status" value="1"/>
</dbReference>
<gene>
    <name evidence="1" type="ORF">AVDCRST_MAG68-3356</name>
</gene>
<reference evidence="1" key="1">
    <citation type="submission" date="2020-02" db="EMBL/GenBank/DDBJ databases">
        <authorList>
            <person name="Meier V. D."/>
        </authorList>
    </citation>
    <scope>NUCLEOTIDE SEQUENCE</scope>
    <source>
        <strain evidence="1">AVDCRST_MAG68</strain>
    </source>
</reference>
<dbReference type="AlphaFoldDB" id="A0A6J4LM48"/>
<dbReference type="EMBL" id="CADCTW010000133">
    <property type="protein sequence ID" value="CAA9335842.1"/>
    <property type="molecule type" value="Genomic_DNA"/>
</dbReference>
<dbReference type="SUPFAM" id="SSF54211">
    <property type="entry name" value="Ribosomal protein S5 domain 2-like"/>
    <property type="match status" value="1"/>
</dbReference>
<protein>
    <recommendedName>
        <fullName evidence="2">MG(2+) CHELATASE FAMILY PROTEIN / ComM-related protein</fullName>
    </recommendedName>
</protein>
<evidence type="ECO:0000313" key="1">
    <source>
        <dbReference type="EMBL" id="CAA9335842.1"/>
    </source>
</evidence>
<proteinExistence type="predicted"/>
<sequence>MLARALSGAVLGIHAYLVTVEADVASGLPAFSTVGLPQGAVKEGRERVIAAVQNSGHIVPPKRITINLAPAGCPTEKAPRSTVVALHTIGGALWSVSFIDSSNKVRYGTCHGYVAGAG</sequence>
<name>A0A6J4LM48_9BACT</name>
<accession>A0A6J4LM48</accession>